<proteinExistence type="predicted"/>
<dbReference type="PATRIC" id="fig|115713.3.peg.1069"/>
<accession>A0A0H2UMK9</accession>
<name>A0A0H2UMK9_CHLPN</name>
<dbReference type="EMBL" id="AE001363">
    <property type="protein sequence ID" value="AAD19112.1"/>
    <property type="molecule type" value="Genomic_DNA"/>
</dbReference>
<reference evidence="1 2" key="1">
    <citation type="journal article" date="1999" name="Nat. Genet.">
        <title>Comparative genomes of Chlamydia pneumoniae and C. trachomatis.</title>
        <authorList>
            <person name="Kalman S."/>
            <person name="Mitchell W."/>
            <person name="Marathe R."/>
            <person name="Lammel C."/>
            <person name="Fan J."/>
            <person name="Hyman R.W."/>
            <person name="Olinger L."/>
            <person name="Grimwood J."/>
            <person name="Davis R.W."/>
            <person name="Stephens R.S."/>
        </authorList>
    </citation>
    <scope>NUCLEOTIDE SEQUENCE [LARGE SCALE GENOMIC DNA]</scope>
    <source>
        <strain evidence="1 2">CWL029</strain>
    </source>
</reference>
<dbReference type="Proteomes" id="UP000000801">
    <property type="component" value="Chromosome"/>
</dbReference>
<sequence>MFPLVLLAWVIRYQLHANFHCSVVPFPGFSVNQAYKCSEAKIEEMLDLLDLETLEWSSRCLRQDMTFANRLEEELIQELRVSETEELISLGGKRNLVRLLLTHFFNPPKRSRVESVGHEVVFPVFDRLKREEEIIGDGPITRSNEELWALLDHGTARGIHKTLWFSIFFKYLTQIELF</sequence>
<dbReference type="HOGENOM" id="CLU_129171_0_0_0"/>
<evidence type="ECO:0000313" key="1">
    <source>
        <dbReference type="EMBL" id="AAD19112.1"/>
    </source>
</evidence>
<gene>
    <name evidence="1" type="ordered locus">CPn_0975</name>
</gene>
<dbReference type="AlphaFoldDB" id="A0A0H2UMK9"/>
<protein>
    <submittedName>
        <fullName evidence="1">Uncharacterized protein</fullName>
    </submittedName>
</protein>
<evidence type="ECO:0000313" key="2">
    <source>
        <dbReference type="Proteomes" id="UP000000801"/>
    </source>
</evidence>
<dbReference type="KEGG" id="cpn:CPn_0975"/>
<organism evidence="1 2">
    <name type="scientific">Chlamydia pneumoniae</name>
    <name type="common">Chlamydophila pneumoniae</name>
    <dbReference type="NCBI Taxonomy" id="83558"/>
    <lineage>
        <taxon>Bacteria</taxon>
        <taxon>Pseudomonadati</taxon>
        <taxon>Chlamydiota</taxon>
        <taxon>Chlamydiia</taxon>
        <taxon>Chlamydiales</taxon>
        <taxon>Chlamydiaceae</taxon>
        <taxon>Chlamydia/Chlamydophila group</taxon>
        <taxon>Chlamydia</taxon>
    </lineage>
</organism>